<name>A0A7Y9I329_9ACTN</name>
<dbReference type="InterPro" id="IPR011051">
    <property type="entry name" value="RmlC_Cupin_sf"/>
</dbReference>
<evidence type="ECO:0000313" key="9">
    <source>
        <dbReference type="Proteomes" id="UP000569914"/>
    </source>
</evidence>
<dbReference type="SUPFAM" id="SSF51182">
    <property type="entry name" value="RmlC-like cupins"/>
    <property type="match status" value="1"/>
</dbReference>
<evidence type="ECO:0000256" key="6">
    <source>
        <dbReference type="ARBA" id="ARBA00022833"/>
    </source>
</evidence>
<dbReference type="GO" id="GO:0008697">
    <property type="term" value="F:4-deoxy-L-threo-5-hexosulose-uronate ketol-isomerase activity"/>
    <property type="evidence" value="ECO:0007669"/>
    <property type="project" value="UniProtKB-EC"/>
</dbReference>
<comment type="similarity">
    <text evidence="3">Belongs to the KduI family.</text>
</comment>
<protein>
    <recommendedName>
        <fullName evidence="4">5-dehydro-4-deoxy-D-glucuronate isomerase</fullName>
        <ecNumber evidence="4">5.3.1.17</ecNumber>
    </recommendedName>
</protein>
<gene>
    <name evidence="8" type="ORF">BKA15_000651</name>
</gene>
<evidence type="ECO:0000256" key="1">
    <source>
        <dbReference type="ARBA" id="ARBA00000552"/>
    </source>
</evidence>
<reference evidence="8 9" key="1">
    <citation type="submission" date="2020-07" db="EMBL/GenBank/DDBJ databases">
        <title>Sequencing the genomes of 1000 actinobacteria strains.</title>
        <authorList>
            <person name="Klenk H.-P."/>
        </authorList>
    </citation>
    <scope>NUCLEOTIDE SEQUENCE [LARGE SCALE GENOMIC DNA]</scope>
    <source>
        <strain evidence="8 9">DSM 22083</strain>
    </source>
</reference>
<dbReference type="EMBL" id="JACCBU010000001">
    <property type="protein sequence ID" value="NYE69322.1"/>
    <property type="molecule type" value="Genomic_DNA"/>
</dbReference>
<dbReference type="RefSeq" id="WP_179748062.1">
    <property type="nucleotide sequence ID" value="NZ_JACCBU010000001.1"/>
</dbReference>
<dbReference type="CDD" id="cd20491">
    <property type="entry name" value="cupin_KduI_C"/>
    <property type="match status" value="1"/>
</dbReference>
<dbReference type="Proteomes" id="UP000569914">
    <property type="component" value="Unassembled WGS sequence"/>
</dbReference>
<keyword evidence="5" id="KW-0479">Metal-binding</keyword>
<comment type="catalytic activity">
    <reaction evidence="1">
        <text>5-dehydro-4-deoxy-D-glucuronate = 3-deoxy-D-glycero-2,5-hexodiulosonate</text>
        <dbReference type="Rhea" id="RHEA:23896"/>
        <dbReference type="ChEBI" id="CHEBI:17117"/>
        <dbReference type="ChEBI" id="CHEBI:29071"/>
        <dbReference type="EC" id="5.3.1.17"/>
    </reaction>
</comment>
<dbReference type="GO" id="GO:0046872">
    <property type="term" value="F:metal ion binding"/>
    <property type="evidence" value="ECO:0007669"/>
    <property type="project" value="UniProtKB-KW"/>
</dbReference>
<dbReference type="GO" id="GO:0019698">
    <property type="term" value="P:D-galacturonate catabolic process"/>
    <property type="evidence" value="ECO:0007669"/>
    <property type="project" value="TreeGrafter"/>
</dbReference>
<dbReference type="Gene3D" id="2.60.120.10">
    <property type="entry name" value="Jelly Rolls"/>
    <property type="match status" value="1"/>
</dbReference>
<comment type="cofactor">
    <cofactor evidence="2">
        <name>Zn(2+)</name>
        <dbReference type="ChEBI" id="CHEBI:29105"/>
    </cofactor>
</comment>
<dbReference type="Gene3D" id="2.60.120.520">
    <property type="entry name" value="pectin degrading enzyme 5-keto 4- deoxyuronate isomerase, domain 1"/>
    <property type="match status" value="1"/>
</dbReference>
<dbReference type="InterPro" id="IPR021120">
    <property type="entry name" value="KduI/IolB_isomerase"/>
</dbReference>
<organism evidence="8 9">
    <name type="scientific">Microlunatus parietis</name>
    <dbReference type="NCBI Taxonomy" id="682979"/>
    <lineage>
        <taxon>Bacteria</taxon>
        <taxon>Bacillati</taxon>
        <taxon>Actinomycetota</taxon>
        <taxon>Actinomycetes</taxon>
        <taxon>Propionibacteriales</taxon>
        <taxon>Propionibacteriaceae</taxon>
        <taxon>Microlunatus</taxon>
    </lineage>
</organism>
<evidence type="ECO:0000256" key="3">
    <source>
        <dbReference type="ARBA" id="ARBA00008086"/>
    </source>
</evidence>
<dbReference type="InterPro" id="IPR027449">
    <property type="entry name" value="KduI_N"/>
</dbReference>
<evidence type="ECO:0000313" key="8">
    <source>
        <dbReference type="EMBL" id="NYE69322.1"/>
    </source>
</evidence>
<dbReference type="Pfam" id="PF04962">
    <property type="entry name" value="KduI"/>
    <property type="match status" value="1"/>
</dbReference>
<comment type="caution">
    <text evidence="8">The sequence shown here is derived from an EMBL/GenBank/DDBJ whole genome shotgun (WGS) entry which is preliminary data.</text>
</comment>
<dbReference type="GO" id="GO:0045490">
    <property type="term" value="P:pectin catabolic process"/>
    <property type="evidence" value="ECO:0007669"/>
    <property type="project" value="InterPro"/>
</dbReference>
<dbReference type="NCBIfam" id="NF002091">
    <property type="entry name" value="PRK00924.1"/>
    <property type="match status" value="1"/>
</dbReference>
<sequence length="271" mass="29179">MKILPATHPREFARLDSTEVRSRFLVEGLFDADRVTWVNSLDDRLLLGGVTLAGAPCPVTAPAELGGQALCARRELAVVPLSGPVTVTTDGTDHRLDPLDVLYVGLGTGEISLDGTGRVYLVSAPAHQHCPTAVADREKAHATELGEQERANRRTIRRHIHTDGVASANLVLGVTTLHPGSVWNTMPPHTHLRRTEVYLYTGLGEDDHVVHLAGPPEDTRPIIVADDQAVISPGWSIHSGAGTRAYSFIWAMAGENQDYADMDAVAVASLR</sequence>
<keyword evidence="9" id="KW-1185">Reference proteome</keyword>
<keyword evidence="6" id="KW-0862">Zinc</keyword>
<dbReference type="PANTHER" id="PTHR38461:SF1">
    <property type="entry name" value="4-DEOXY-L-THREO-5-HEXOSULOSE-URONATE KETOL-ISOMERASE"/>
    <property type="match status" value="1"/>
</dbReference>
<evidence type="ECO:0000256" key="2">
    <source>
        <dbReference type="ARBA" id="ARBA00001947"/>
    </source>
</evidence>
<evidence type="ECO:0000256" key="5">
    <source>
        <dbReference type="ARBA" id="ARBA00022723"/>
    </source>
</evidence>
<accession>A0A7Y9I329</accession>
<dbReference type="EC" id="5.3.1.17" evidence="4"/>
<dbReference type="InterPro" id="IPR014710">
    <property type="entry name" value="RmlC-like_jellyroll"/>
</dbReference>
<dbReference type="GO" id="GO:0042840">
    <property type="term" value="P:D-glucuronate catabolic process"/>
    <property type="evidence" value="ECO:0007669"/>
    <property type="project" value="TreeGrafter"/>
</dbReference>
<proteinExistence type="inferred from homology"/>
<dbReference type="PANTHER" id="PTHR38461">
    <property type="entry name" value="4-DEOXY-L-THREO-5-HEXOSULOSE-URONATE KETOL-ISOMERASE"/>
    <property type="match status" value="1"/>
</dbReference>
<dbReference type="InterPro" id="IPR007045">
    <property type="entry name" value="KduI"/>
</dbReference>
<dbReference type="AlphaFoldDB" id="A0A7Y9I329"/>
<evidence type="ECO:0000256" key="7">
    <source>
        <dbReference type="ARBA" id="ARBA00023235"/>
    </source>
</evidence>
<evidence type="ECO:0000256" key="4">
    <source>
        <dbReference type="ARBA" id="ARBA00012547"/>
    </source>
</evidence>
<keyword evidence="7 8" id="KW-0413">Isomerase</keyword>